<dbReference type="OrthoDB" id="3987021at2"/>
<reference evidence="5 6" key="1">
    <citation type="journal article" date="2007" name="Genome Res.">
        <title>Genome characteristics of facultatively symbiotic Frankia sp. strains reflect host range and host plant biogeography.</title>
        <authorList>
            <person name="Normand P."/>
            <person name="Lapierre P."/>
            <person name="Tisa L.S."/>
            <person name="Gogarten J.P."/>
            <person name="Alloisio N."/>
            <person name="Bagnarol E."/>
            <person name="Bassi C.A."/>
            <person name="Berry A.M."/>
            <person name="Bickhart D.M."/>
            <person name="Choisne N."/>
            <person name="Couloux A."/>
            <person name="Cournoyer B."/>
            <person name="Cruveiller S."/>
            <person name="Daubin V."/>
            <person name="Demange N."/>
            <person name="Francino M.P."/>
            <person name="Goltsman E."/>
            <person name="Huang Y."/>
            <person name="Kopp O.R."/>
            <person name="Labarre L."/>
            <person name="Lapidus A."/>
            <person name="Lavire C."/>
            <person name="Marechal J."/>
            <person name="Martinez M."/>
            <person name="Mastronunzio J.E."/>
            <person name="Mullin B.C."/>
            <person name="Niemann J."/>
            <person name="Pujic P."/>
            <person name="Rawnsley T."/>
            <person name="Rouy Z."/>
            <person name="Schenowitz C."/>
            <person name="Sellstedt A."/>
            <person name="Tavares F."/>
            <person name="Tomkins J.P."/>
            <person name="Vallenet D."/>
            <person name="Valverde C."/>
            <person name="Wall L.G."/>
            <person name="Wang Y."/>
            <person name="Medigue C."/>
            <person name="Benson D.R."/>
        </authorList>
    </citation>
    <scope>NUCLEOTIDE SEQUENCE [LARGE SCALE GENOMIC DNA]</scope>
    <source>
        <strain evidence="6">DSM 45818 / CECT 9043 / CcI3</strain>
    </source>
</reference>
<sequence length="367" mass="38123">MARSRVLRPPAGRQPESGRMIMTDDDMLALVVRGHRDHGLERRPRPEPGPGEALVATDFAAMCGTDLRLLDGTLHDAEYPVIPGHEWSGTVLAAPDRPELVGRAVVGDNFRLCGRCPACLAGRPNLCTDIDEVGFTRPGAFAQLFTIPAANLVALPPQVPGPQACLLEPLGVALHAVERAGAVSGRSVGVIGAGTIGLLVAQLARGAGASRVRVADPLQSRRRIAADLGVDADPGIEGWHPDLPEVVFDATGAAGVFPRGLTATAVGGVYVLVGYSGAEAVTVEPSTVMLRELTVQGVLSGQGQLRTALAKVVAGEVRLGPLTGDPVPLTSYRSVLERDGPAPLRLFFHVGGDRTAGATSQEQGVTA</sequence>
<dbReference type="SUPFAM" id="SSF51735">
    <property type="entry name" value="NAD(P)-binding Rossmann-fold domains"/>
    <property type="match status" value="1"/>
</dbReference>
<name>Q2J7M3_FRACC</name>
<dbReference type="Proteomes" id="UP000001937">
    <property type="component" value="Chromosome"/>
</dbReference>
<dbReference type="Gene3D" id="3.90.180.10">
    <property type="entry name" value="Medium-chain alcohol dehydrogenases, catalytic domain"/>
    <property type="match status" value="1"/>
</dbReference>
<dbReference type="InterPro" id="IPR011032">
    <property type="entry name" value="GroES-like_sf"/>
</dbReference>
<dbReference type="Gene3D" id="3.40.50.720">
    <property type="entry name" value="NAD(P)-binding Rossmann-like Domain"/>
    <property type="match status" value="1"/>
</dbReference>
<dbReference type="eggNOG" id="COG1063">
    <property type="taxonomic scope" value="Bacteria"/>
</dbReference>
<dbReference type="InterPro" id="IPR036291">
    <property type="entry name" value="NAD(P)-bd_dom_sf"/>
</dbReference>
<dbReference type="PhylomeDB" id="Q2J7M3"/>
<accession>Q2J7M3</accession>
<dbReference type="Pfam" id="PF00107">
    <property type="entry name" value="ADH_zinc_N"/>
    <property type="match status" value="1"/>
</dbReference>
<evidence type="ECO:0000313" key="5">
    <source>
        <dbReference type="EMBL" id="ABD12719.1"/>
    </source>
</evidence>
<keyword evidence="6" id="KW-1185">Reference proteome</keyword>
<dbReference type="EMBL" id="CP000249">
    <property type="protein sequence ID" value="ABD12719.1"/>
    <property type="molecule type" value="Genomic_DNA"/>
</dbReference>
<feature type="domain" description="Alcohol dehydrogenase-like C-terminal" evidence="3">
    <location>
        <begin position="196"/>
        <end position="311"/>
    </location>
</feature>
<dbReference type="KEGG" id="fra:Francci3_3364"/>
<dbReference type="HOGENOM" id="CLU_026673_11_0_11"/>
<feature type="domain" description="Alcohol dehydrogenase-like N-terminal" evidence="4">
    <location>
        <begin position="49"/>
        <end position="156"/>
    </location>
</feature>
<proteinExistence type="predicted"/>
<dbReference type="SUPFAM" id="SSF50129">
    <property type="entry name" value="GroES-like"/>
    <property type="match status" value="1"/>
</dbReference>
<evidence type="ECO:0000259" key="3">
    <source>
        <dbReference type="Pfam" id="PF00107"/>
    </source>
</evidence>
<evidence type="ECO:0000256" key="2">
    <source>
        <dbReference type="ARBA" id="ARBA00023002"/>
    </source>
</evidence>
<organism evidence="5 6">
    <name type="scientific">Frankia casuarinae (strain DSM 45818 / CECT 9043 / HFP020203 / CcI3)</name>
    <dbReference type="NCBI Taxonomy" id="106370"/>
    <lineage>
        <taxon>Bacteria</taxon>
        <taxon>Bacillati</taxon>
        <taxon>Actinomycetota</taxon>
        <taxon>Actinomycetes</taxon>
        <taxon>Frankiales</taxon>
        <taxon>Frankiaceae</taxon>
        <taxon>Frankia</taxon>
    </lineage>
</organism>
<evidence type="ECO:0000313" key="6">
    <source>
        <dbReference type="Proteomes" id="UP000001937"/>
    </source>
</evidence>
<evidence type="ECO:0000259" key="4">
    <source>
        <dbReference type="Pfam" id="PF08240"/>
    </source>
</evidence>
<keyword evidence="2" id="KW-0560">Oxidoreductase</keyword>
<dbReference type="GO" id="GO:0016491">
    <property type="term" value="F:oxidoreductase activity"/>
    <property type="evidence" value="ECO:0007669"/>
    <property type="project" value="UniProtKB-KW"/>
</dbReference>
<comment type="cofactor">
    <cofactor evidence="1">
        <name>Zn(2+)</name>
        <dbReference type="ChEBI" id="CHEBI:29105"/>
    </cofactor>
</comment>
<dbReference type="PANTHER" id="PTHR43401">
    <property type="entry name" value="L-THREONINE 3-DEHYDROGENASE"/>
    <property type="match status" value="1"/>
</dbReference>
<protein>
    <submittedName>
        <fullName evidence="5">Alcohol dehydrogenase GroES-like</fullName>
    </submittedName>
</protein>
<dbReference type="PANTHER" id="PTHR43401:SF2">
    <property type="entry name" value="L-THREONINE 3-DEHYDROGENASE"/>
    <property type="match status" value="1"/>
</dbReference>
<dbReference type="InterPro" id="IPR013149">
    <property type="entry name" value="ADH-like_C"/>
</dbReference>
<dbReference type="STRING" id="106370.Francci3_3364"/>
<dbReference type="InterPro" id="IPR050129">
    <property type="entry name" value="Zn_alcohol_dh"/>
</dbReference>
<dbReference type="Pfam" id="PF08240">
    <property type="entry name" value="ADH_N"/>
    <property type="match status" value="1"/>
</dbReference>
<dbReference type="AlphaFoldDB" id="Q2J7M3"/>
<evidence type="ECO:0000256" key="1">
    <source>
        <dbReference type="ARBA" id="ARBA00001947"/>
    </source>
</evidence>
<dbReference type="InterPro" id="IPR013154">
    <property type="entry name" value="ADH-like_N"/>
</dbReference>
<gene>
    <name evidence="5" type="ordered locus">Francci3_3364</name>
</gene>